<proteinExistence type="predicted"/>
<protein>
    <submittedName>
        <fullName evidence="1">Uncharacterized protein</fullName>
    </submittedName>
</protein>
<dbReference type="EMBL" id="BAAFSV010000001">
    <property type="protein sequence ID" value="GAB1312092.1"/>
    <property type="molecule type" value="Genomic_DNA"/>
</dbReference>
<keyword evidence="2" id="KW-1185">Reference proteome</keyword>
<name>A0ABQ0G2Z5_9PEZI</name>
<gene>
    <name evidence="1" type="ORF">MFIFM68171_02302</name>
</gene>
<dbReference type="RefSeq" id="XP_070913825.1">
    <property type="nucleotide sequence ID" value="XM_071057724.1"/>
</dbReference>
<reference evidence="1 2" key="1">
    <citation type="submission" date="2024-09" db="EMBL/GenBank/DDBJ databases">
        <title>Itraconazole resistance in Madurella fahalii resulting from another homologue of gene encoding cytochrome P450 14-alpha sterol demethylase (CYP51).</title>
        <authorList>
            <person name="Yoshioka I."/>
            <person name="Fahal A.H."/>
            <person name="Kaneko S."/>
            <person name="Yaguchi T."/>
        </authorList>
    </citation>
    <scope>NUCLEOTIDE SEQUENCE [LARGE SCALE GENOMIC DNA]</scope>
    <source>
        <strain evidence="1 2">IFM 68171</strain>
    </source>
</reference>
<accession>A0ABQ0G2Z5</accession>
<evidence type="ECO:0000313" key="1">
    <source>
        <dbReference type="EMBL" id="GAB1312092.1"/>
    </source>
</evidence>
<organism evidence="1 2">
    <name type="scientific">Madurella fahalii</name>
    <dbReference type="NCBI Taxonomy" id="1157608"/>
    <lineage>
        <taxon>Eukaryota</taxon>
        <taxon>Fungi</taxon>
        <taxon>Dikarya</taxon>
        <taxon>Ascomycota</taxon>
        <taxon>Pezizomycotina</taxon>
        <taxon>Sordariomycetes</taxon>
        <taxon>Sordariomycetidae</taxon>
        <taxon>Sordariales</taxon>
        <taxon>Sordariales incertae sedis</taxon>
        <taxon>Madurella</taxon>
    </lineage>
</organism>
<comment type="caution">
    <text evidence="1">The sequence shown here is derived from an EMBL/GenBank/DDBJ whole genome shotgun (WGS) entry which is preliminary data.</text>
</comment>
<dbReference type="Proteomes" id="UP001628179">
    <property type="component" value="Unassembled WGS sequence"/>
</dbReference>
<sequence>MAAPLVGIDEVNFSRIRAKAKYQLEIEADQHCDAETMALQIAWLNRRYNPKAFFGLLNAQGLDVTACTVPKVEDTFLFHRNDVDKVWSVAHFSRGRARVMAFDGTSDKPSDRLSKEKTTWRRGCNFSEVLRTQIRGRTFRYGQVHAPKRYELVSLHPAERAILARHEKRDEEYRRILAGPAGDTGEFAGGGQEL</sequence>
<dbReference type="GeneID" id="98173047"/>
<evidence type="ECO:0000313" key="2">
    <source>
        <dbReference type="Proteomes" id="UP001628179"/>
    </source>
</evidence>